<dbReference type="EnsemblPlants" id="Pp3c1_1720V3.2">
    <property type="protein sequence ID" value="PAC:32970782.CDS.1"/>
    <property type="gene ID" value="Pp3c1_1720"/>
</dbReference>
<dbReference type="Proteomes" id="UP000006727">
    <property type="component" value="Chromosome 1"/>
</dbReference>
<feature type="transmembrane region" description="Helical" evidence="1">
    <location>
        <begin position="41"/>
        <end position="59"/>
    </location>
</feature>
<dbReference type="EMBL" id="ABEU02000001">
    <property type="protein sequence ID" value="PNR61651.1"/>
    <property type="molecule type" value="Genomic_DNA"/>
</dbReference>
<evidence type="ECO:0000256" key="1">
    <source>
        <dbReference type="SAM" id="Phobius"/>
    </source>
</evidence>
<keyword evidence="1" id="KW-1133">Transmembrane helix</keyword>
<keyword evidence="1" id="KW-0472">Membrane</keyword>
<name>A0A2K1L6M3_PHYPA</name>
<evidence type="ECO:0000313" key="4">
    <source>
        <dbReference type="Proteomes" id="UP000006727"/>
    </source>
</evidence>
<organism evidence="2">
    <name type="scientific">Physcomitrium patens</name>
    <name type="common">Spreading-leaved earth moss</name>
    <name type="synonym">Physcomitrella patens</name>
    <dbReference type="NCBI Taxonomy" id="3218"/>
    <lineage>
        <taxon>Eukaryota</taxon>
        <taxon>Viridiplantae</taxon>
        <taxon>Streptophyta</taxon>
        <taxon>Embryophyta</taxon>
        <taxon>Bryophyta</taxon>
        <taxon>Bryophytina</taxon>
        <taxon>Bryopsida</taxon>
        <taxon>Funariidae</taxon>
        <taxon>Funariales</taxon>
        <taxon>Funariaceae</taxon>
        <taxon>Physcomitrium</taxon>
    </lineage>
</organism>
<accession>A0A2K1L6M3</accession>
<reference evidence="3" key="3">
    <citation type="submission" date="2020-12" db="UniProtKB">
        <authorList>
            <consortium name="EnsemblPlants"/>
        </authorList>
    </citation>
    <scope>IDENTIFICATION</scope>
</reference>
<protein>
    <submittedName>
        <fullName evidence="2 3">Uncharacterized protein</fullName>
    </submittedName>
</protein>
<proteinExistence type="predicted"/>
<evidence type="ECO:0000313" key="2">
    <source>
        <dbReference type="EMBL" id="PNR61651.1"/>
    </source>
</evidence>
<dbReference type="PaxDb" id="3218-PP1S200_33V6.1"/>
<reference evidence="2 4" key="2">
    <citation type="journal article" date="2018" name="Plant J.">
        <title>The Physcomitrella patens chromosome-scale assembly reveals moss genome structure and evolution.</title>
        <authorList>
            <person name="Lang D."/>
            <person name="Ullrich K.K."/>
            <person name="Murat F."/>
            <person name="Fuchs J."/>
            <person name="Jenkins J."/>
            <person name="Haas F.B."/>
            <person name="Piednoel M."/>
            <person name="Gundlach H."/>
            <person name="Van Bel M."/>
            <person name="Meyberg R."/>
            <person name="Vives C."/>
            <person name="Morata J."/>
            <person name="Symeonidi A."/>
            <person name="Hiss M."/>
            <person name="Muchero W."/>
            <person name="Kamisugi Y."/>
            <person name="Saleh O."/>
            <person name="Blanc G."/>
            <person name="Decker E.L."/>
            <person name="van Gessel N."/>
            <person name="Grimwood J."/>
            <person name="Hayes R.D."/>
            <person name="Graham S.W."/>
            <person name="Gunter L.E."/>
            <person name="McDaniel S.F."/>
            <person name="Hoernstein S.N.W."/>
            <person name="Larsson A."/>
            <person name="Li F.W."/>
            <person name="Perroud P.F."/>
            <person name="Phillips J."/>
            <person name="Ranjan P."/>
            <person name="Rokshar D.S."/>
            <person name="Rothfels C.J."/>
            <person name="Schneider L."/>
            <person name="Shu S."/>
            <person name="Stevenson D.W."/>
            <person name="Thummler F."/>
            <person name="Tillich M."/>
            <person name="Villarreal Aguilar J.C."/>
            <person name="Widiez T."/>
            <person name="Wong G.K."/>
            <person name="Wymore A."/>
            <person name="Zhang Y."/>
            <person name="Zimmer A.D."/>
            <person name="Quatrano R.S."/>
            <person name="Mayer K.F.X."/>
            <person name="Goodstein D."/>
            <person name="Casacuberta J.M."/>
            <person name="Vandepoele K."/>
            <person name="Reski R."/>
            <person name="Cuming A.C."/>
            <person name="Tuskan G.A."/>
            <person name="Maumus F."/>
            <person name="Salse J."/>
            <person name="Schmutz J."/>
            <person name="Rensing S.A."/>
        </authorList>
    </citation>
    <scope>NUCLEOTIDE SEQUENCE [LARGE SCALE GENOMIC DNA]</scope>
    <source>
        <strain evidence="3 4">cv. Gransden 2004</strain>
    </source>
</reference>
<evidence type="ECO:0000313" key="3">
    <source>
        <dbReference type="EnsemblPlants" id="PAC:32970781.CDS.1"/>
    </source>
</evidence>
<keyword evidence="4" id="KW-1185">Reference proteome</keyword>
<dbReference type="AlphaFoldDB" id="A0A2K1L6M3"/>
<gene>
    <name evidence="2" type="ORF">PHYPA_000074</name>
</gene>
<dbReference type="EnsemblPlants" id="Pp3c1_1720V3.1">
    <property type="protein sequence ID" value="PAC:32970781.CDS.1"/>
    <property type="gene ID" value="Pp3c1_1720"/>
</dbReference>
<dbReference type="Gramene" id="Pp3c1_1720V3.1">
    <property type="protein sequence ID" value="PAC:32970781.CDS.1"/>
    <property type="gene ID" value="Pp3c1_1720"/>
</dbReference>
<dbReference type="InParanoid" id="A0A2K1L6M3"/>
<keyword evidence="1" id="KW-0812">Transmembrane</keyword>
<dbReference type="Gramene" id="Pp3c1_1720V3.2">
    <property type="protein sequence ID" value="PAC:32970782.CDS.1"/>
    <property type="gene ID" value="Pp3c1_1720"/>
</dbReference>
<feature type="transmembrane region" description="Helical" evidence="1">
    <location>
        <begin position="12"/>
        <end position="35"/>
    </location>
</feature>
<sequence>MNVYRSKIEIIHNLSIIYLFSYLMYLALAILKYTFRSHSFLISNYLTIIFFITICRYFLENIKKY</sequence>
<reference evidence="2 4" key="1">
    <citation type="journal article" date="2008" name="Science">
        <title>The Physcomitrella genome reveals evolutionary insights into the conquest of land by plants.</title>
        <authorList>
            <person name="Rensing S."/>
            <person name="Lang D."/>
            <person name="Zimmer A."/>
            <person name="Terry A."/>
            <person name="Salamov A."/>
            <person name="Shapiro H."/>
            <person name="Nishiyama T."/>
            <person name="Perroud P.-F."/>
            <person name="Lindquist E."/>
            <person name="Kamisugi Y."/>
            <person name="Tanahashi T."/>
            <person name="Sakakibara K."/>
            <person name="Fujita T."/>
            <person name="Oishi K."/>
            <person name="Shin-I T."/>
            <person name="Kuroki Y."/>
            <person name="Toyoda A."/>
            <person name="Suzuki Y."/>
            <person name="Hashimoto A."/>
            <person name="Yamaguchi K."/>
            <person name="Sugano A."/>
            <person name="Kohara Y."/>
            <person name="Fujiyama A."/>
            <person name="Anterola A."/>
            <person name="Aoki S."/>
            <person name="Ashton N."/>
            <person name="Barbazuk W.B."/>
            <person name="Barker E."/>
            <person name="Bennetzen J."/>
            <person name="Bezanilla M."/>
            <person name="Blankenship R."/>
            <person name="Cho S.H."/>
            <person name="Dutcher S."/>
            <person name="Estelle M."/>
            <person name="Fawcett J.A."/>
            <person name="Gundlach H."/>
            <person name="Hanada K."/>
            <person name="Heyl A."/>
            <person name="Hicks K.A."/>
            <person name="Hugh J."/>
            <person name="Lohr M."/>
            <person name="Mayer K."/>
            <person name="Melkozernov A."/>
            <person name="Murata T."/>
            <person name="Nelson D."/>
            <person name="Pils B."/>
            <person name="Prigge M."/>
            <person name="Reiss B."/>
            <person name="Renner T."/>
            <person name="Rombauts S."/>
            <person name="Rushton P."/>
            <person name="Sanderfoot A."/>
            <person name="Schween G."/>
            <person name="Shiu S.-H."/>
            <person name="Stueber K."/>
            <person name="Theodoulou F.L."/>
            <person name="Tu H."/>
            <person name="Van de Peer Y."/>
            <person name="Verrier P.J."/>
            <person name="Waters E."/>
            <person name="Wood A."/>
            <person name="Yang L."/>
            <person name="Cove D."/>
            <person name="Cuming A."/>
            <person name="Hasebe M."/>
            <person name="Lucas S."/>
            <person name="Mishler D.B."/>
            <person name="Reski R."/>
            <person name="Grigoriev I."/>
            <person name="Quatrano R.S."/>
            <person name="Boore J.L."/>
        </authorList>
    </citation>
    <scope>NUCLEOTIDE SEQUENCE [LARGE SCALE GENOMIC DNA]</scope>
    <source>
        <strain evidence="3 4">cv. Gransden 2004</strain>
    </source>
</reference>